<feature type="domain" description="Cobalamin-independent methionine synthase MetE N-terminal" evidence="16">
    <location>
        <begin position="5"/>
        <end position="311"/>
    </location>
</feature>
<feature type="binding site" evidence="11 12">
    <location>
        <position position="486"/>
    </location>
    <ligand>
        <name>L-methionine</name>
        <dbReference type="ChEBI" id="CHEBI:57844"/>
    </ligand>
</feature>
<feature type="binding site" evidence="11">
    <location>
        <position position="607"/>
    </location>
    <ligand>
        <name>5-methyltetrahydropteroyltri-L-glutamate</name>
        <dbReference type="ChEBI" id="CHEBI:58207"/>
    </ligand>
</feature>
<feature type="binding site" evidence="11">
    <location>
        <position position="486"/>
    </location>
    <ligand>
        <name>L-homocysteine</name>
        <dbReference type="ChEBI" id="CHEBI:58199"/>
    </ligand>
</feature>
<dbReference type="InterPro" id="IPR006276">
    <property type="entry name" value="Cobalamin-indep_Met_synthase"/>
</dbReference>
<dbReference type="GO" id="GO:0008270">
    <property type="term" value="F:zinc ion binding"/>
    <property type="evidence" value="ECO:0007669"/>
    <property type="project" value="InterPro"/>
</dbReference>
<organism evidence="17 18">
    <name type="scientific">Leminorella richardii</name>
    <dbReference type="NCBI Taxonomy" id="158841"/>
    <lineage>
        <taxon>Bacteria</taxon>
        <taxon>Pseudomonadati</taxon>
        <taxon>Pseudomonadota</taxon>
        <taxon>Gammaproteobacteria</taxon>
        <taxon>Enterobacterales</taxon>
        <taxon>Budviciaceae</taxon>
        <taxon>Leminorella</taxon>
    </lineage>
</organism>
<dbReference type="UniPathway" id="UPA00051">
    <property type="reaction ID" value="UER00082"/>
</dbReference>
<keyword evidence="6 11" id="KW-0808">Transferase</keyword>
<dbReference type="Pfam" id="PF08267">
    <property type="entry name" value="Meth_synt_1"/>
    <property type="match status" value="1"/>
</dbReference>
<dbReference type="InterPro" id="IPR013215">
    <property type="entry name" value="Cbl-indep_Met_Synth_N"/>
</dbReference>
<dbReference type="FunFam" id="3.20.20.210:FF:000003">
    <property type="entry name" value="5-methyltetrahydropteroyltriglutamate--homocysteine methyltransferase"/>
    <property type="match status" value="1"/>
</dbReference>
<evidence type="ECO:0000256" key="11">
    <source>
        <dbReference type="HAMAP-Rule" id="MF_00172"/>
    </source>
</evidence>
<dbReference type="RefSeq" id="WP_111741796.1">
    <property type="nucleotide sequence ID" value="NZ_LR698987.1"/>
</dbReference>
<keyword evidence="9 11" id="KW-0862">Zinc</keyword>
<gene>
    <name evidence="11 17" type="primary">metE</name>
    <name evidence="17" type="ORF">NCTC12151_03544</name>
</gene>
<dbReference type="GO" id="GO:0003871">
    <property type="term" value="F:5-methyltetrahydropteroyltriglutamate-homocysteine S-methyltransferase activity"/>
    <property type="evidence" value="ECO:0007669"/>
    <property type="project" value="UniProtKB-UniRule"/>
</dbReference>
<feature type="binding site" evidence="11">
    <location>
        <position position="643"/>
    </location>
    <ligand>
        <name>Zn(2+)</name>
        <dbReference type="ChEBI" id="CHEBI:29105"/>
        <note>catalytic</note>
    </ligand>
</feature>
<feature type="binding site" evidence="12">
    <location>
        <position position="20"/>
    </location>
    <ligand>
        <name>5-methyltetrahydropteroyltri-L-glutamate</name>
        <dbReference type="ChEBI" id="CHEBI:58207"/>
    </ligand>
</feature>
<protein>
    <recommendedName>
        <fullName evidence="11">5-methyltetrahydropteroyltriglutamate--homocysteine methyltransferase</fullName>
        <ecNumber evidence="11">2.1.1.14</ecNumber>
    </recommendedName>
    <alternativeName>
        <fullName evidence="11">Cobalamin-independent methionine synthase</fullName>
    </alternativeName>
    <alternativeName>
        <fullName evidence="11">Methionine synthase, vitamin-B12 independent isozyme</fullName>
    </alternativeName>
</protein>
<dbReference type="GO" id="GO:0032259">
    <property type="term" value="P:methylation"/>
    <property type="evidence" value="ECO:0007669"/>
    <property type="project" value="UniProtKB-KW"/>
</dbReference>
<evidence type="ECO:0000256" key="1">
    <source>
        <dbReference type="ARBA" id="ARBA00002777"/>
    </source>
</evidence>
<evidence type="ECO:0000256" key="6">
    <source>
        <dbReference type="ARBA" id="ARBA00022679"/>
    </source>
</evidence>
<dbReference type="AlphaFoldDB" id="A0A2X4Y6T7"/>
<feature type="binding site" evidence="12">
    <location>
        <position position="120"/>
    </location>
    <ligand>
        <name>5-methyltetrahydropteroyltri-L-glutamate</name>
        <dbReference type="ChEBI" id="CHEBI:58207"/>
    </ligand>
</feature>
<feature type="binding site" evidence="11 12">
    <location>
        <position position="601"/>
    </location>
    <ligand>
        <name>L-methionine</name>
        <dbReference type="ChEBI" id="CHEBI:57844"/>
    </ligand>
</feature>
<feature type="binding site" evidence="13">
    <location>
        <position position="643"/>
    </location>
    <ligand>
        <name>Zn(2+)</name>
        <dbReference type="ChEBI" id="CHEBI:29105"/>
        <label>1</label>
        <note>catalytic</note>
    </ligand>
</feature>
<evidence type="ECO:0000256" key="13">
    <source>
        <dbReference type="PIRSR" id="PIRSR000382-2"/>
    </source>
</evidence>
<accession>A0A2X4Y6T7</accession>
<comment type="pathway">
    <text evidence="2 11">Amino-acid biosynthesis; L-methionine biosynthesis via de novo pathway; L-methionine from L-homocysteine (MetE route): step 1/1.</text>
</comment>
<keyword evidence="7 11" id="KW-0479">Metal-binding</keyword>
<feature type="binding site" evidence="11 12">
    <location>
        <begin position="517"/>
        <end position="518"/>
    </location>
    <ligand>
        <name>5-methyltetrahydropteroyltri-L-glutamate</name>
        <dbReference type="ChEBI" id="CHEBI:58207"/>
    </ligand>
</feature>
<evidence type="ECO:0000256" key="7">
    <source>
        <dbReference type="ARBA" id="ARBA00022723"/>
    </source>
</evidence>
<comment type="cofactor">
    <cofactor evidence="11">
        <name>Zn(2+)</name>
        <dbReference type="ChEBI" id="CHEBI:29105"/>
    </cofactor>
    <text evidence="11">Binds 1 zinc ion per subunit.</text>
</comment>
<dbReference type="EMBL" id="LS483470">
    <property type="protein sequence ID" value="SQI44204.1"/>
    <property type="molecule type" value="Genomic_DNA"/>
</dbReference>
<evidence type="ECO:0000256" key="14">
    <source>
        <dbReference type="PIRSR" id="PIRSR000382-3"/>
    </source>
</evidence>
<feature type="binding site" evidence="11">
    <location>
        <begin position="17"/>
        <end position="20"/>
    </location>
    <ligand>
        <name>5-methyltetrahydropteroyltri-L-glutamate</name>
        <dbReference type="ChEBI" id="CHEBI:58207"/>
    </ligand>
</feature>
<evidence type="ECO:0000259" key="16">
    <source>
        <dbReference type="Pfam" id="PF08267"/>
    </source>
</evidence>
<feature type="binding site" evidence="11">
    <location>
        <position position="115"/>
    </location>
    <ligand>
        <name>5-methyltetrahydropteroyltri-L-glutamate</name>
        <dbReference type="ChEBI" id="CHEBI:58207"/>
    </ligand>
</feature>
<evidence type="ECO:0000256" key="3">
    <source>
        <dbReference type="ARBA" id="ARBA00009553"/>
    </source>
</evidence>
<evidence type="ECO:0000313" key="18">
    <source>
        <dbReference type="Proteomes" id="UP000249005"/>
    </source>
</evidence>
<comment type="similarity">
    <text evidence="3 11">Belongs to the vitamin-B12 independent methionine synthase family.</text>
</comment>
<feature type="active site" description="Proton donor" evidence="11 14">
    <location>
        <position position="696"/>
    </location>
</feature>
<dbReference type="Proteomes" id="UP000249005">
    <property type="component" value="Chromosome 1"/>
</dbReference>
<feature type="binding site" evidence="13">
    <location>
        <position position="667"/>
    </location>
    <ligand>
        <name>Zn(2+)</name>
        <dbReference type="ChEBI" id="CHEBI:29105"/>
        <label>1</label>
        <note>catalytic</note>
    </ligand>
</feature>
<dbReference type="InterPro" id="IPR002629">
    <property type="entry name" value="Met_Synth_C/arc"/>
</dbReference>
<feature type="binding site" evidence="11 12">
    <location>
        <position position="601"/>
    </location>
    <ligand>
        <name>L-homocysteine</name>
        <dbReference type="ChEBI" id="CHEBI:58199"/>
    </ligand>
</feature>
<dbReference type="Gene3D" id="3.20.20.210">
    <property type="match status" value="2"/>
</dbReference>
<dbReference type="KEGG" id="lri:NCTC12151_03544"/>
<evidence type="ECO:0000259" key="15">
    <source>
        <dbReference type="Pfam" id="PF01717"/>
    </source>
</evidence>
<feature type="binding site" evidence="11 12">
    <location>
        <position position="563"/>
    </location>
    <ligand>
        <name>5-methyltetrahydropteroyltri-L-glutamate</name>
        <dbReference type="ChEBI" id="CHEBI:58207"/>
    </ligand>
</feature>
<keyword evidence="5 11" id="KW-0028">Amino-acid biosynthesis</keyword>
<dbReference type="OrthoDB" id="244285at2"/>
<comment type="catalytic activity">
    <reaction evidence="11">
        <text>5-methyltetrahydropteroyltri-L-glutamate + L-homocysteine = tetrahydropteroyltri-L-glutamate + L-methionine</text>
        <dbReference type="Rhea" id="RHEA:21196"/>
        <dbReference type="ChEBI" id="CHEBI:57844"/>
        <dbReference type="ChEBI" id="CHEBI:58140"/>
        <dbReference type="ChEBI" id="CHEBI:58199"/>
        <dbReference type="ChEBI" id="CHEBI:58207"/>
        <dbReference type="EC" id="2.1.1.14"/>
    </reaction>
</comment>
<feature type="binding site" evidence="11 12">
    <location>
        <begin position="433"/>
        <end position="435"/>
    </location>
    <ligand>
        <name>L-homocysteine</name>
        <dbReference type="ChEBI" id="CHEBI:58199"/>
    </ligand>
</feature>
<dbReference type="InterPro" id="IPR038071">
    <property type="entry name" value="UROD/MetE-like_sf"/>
</dbReference>
<dbReference type="SUPFAM" id="SSF51726">
    <property type="entry name" value="UROD/MetE-like"/>
    <property type="match status" value="2"/>
</dbReference>
<evidence type="ECO:0000256" key="5">
    <source>
        <dbReference type="ARBA" id="ARBA00022605"/>
    </source>
</evidence>
<feature type="binding site" evidence="11">
    <location>
        <position position="645"/>
    </location>
    <ligand>
        <name>Zn(2+)</name>
        <dbReference type="ChEBI" id="CHEBI:29105"/>
        <note>catalytic</note>
    </ligand>
</feature>
<dbReference type="CDD" id="cd03312">
    <property type="entry name" value="CIMS_N_terminal_like"/>
    <property type="match status" value="1"/>
</dbReference>
<dbReference type="CDD" id="cd03311">
    <property type="entry name" value="CIMS_C_terminal_like"/>
    <property type="match status" value="1"/>
</dbReference>
<dbReference type="PANTHER" id="PTHR30519">
    <property type="entry name" value="5-METHYLTETRAHYDROPTEROYLTRIGLUTAMATE--HOMOCYSTEINE METHYLTRANSFERASE"/>
    <property type="match status" value="1"/>
</dbReference>
<feature type="binding site" evidence="13">
    <location>
        <position position="728"/>
    </location>
    <ligand>
        <name>Zn(2+)</name>
        <dbReference type="ChEBI" id="CHEBI:29105"/>
        <label>1</label>
        <note>catalytic</note>
    </ligand>
</feature>
<dbReference type="FunFam" id="3.20.20.210:FF:000002">
    <property type="entry name" value="5-methyltetrahydropteroyltriglutamate--homocysteine methyltransferase"/>
    <property type="match status" value="1"/>
</dbReference>
<feature type="domain" description="Cobalamin-independent methionine synthase MetE C-terminal/archaeal" evidence="15">
    <location>
        <begin position="428"/>
        <end position="750"/>
    </location>
</feature>
<sequence length="756" mass="85849">MTVLNHTLGFPRIGADRELKKALEGYWGGSVSRESLLETGKALRARHWKQQSEAGIDLLPVGDFAWYDHVLTTSLLLGNVPERHRDGSADIDTLFRIARGRAPTGEPVAAAEMTKWFNTNYHYIVPEFTEGQGFQLSWNQLFDEVDEAIALGYRVKPVLLGPLTYLWLGKVKGHSFDRLTLLEALVPVYQQILKKLAERGIEWVQIDEPALVLDLPEAWLAAYQPTYRALSGNVKLLLTTYFDGVEHHLETVRQLPVQGLHVDLVAGKDDANRLHEALPADWVFSLGVINGRNVWRSELDSWFDKLQPLVAKRTCWIASSCSLLHSPIDLDRETRLDDEVKGWFAFALQKCREISLLSEALSDPARADRRQKLVEYSAPIHARRGSSRVHNPAVAERLAGIRPQDSQRQSPYSRRAEIQREKYRLPAWPTTTIGSFPQTTEIRTLRLDFKQGRLDGSKYRTGIAEHIRQAIVEQELLGLDVLVHGEAERNDMVEYFGERLDGFAFTQNGWVQSYGSRCVKPPIIVGDISRPEPITVEWARYAQSLTEKPVKGMLTGPVTILCWSFPREDVDREVIARQIALALRDEVQDLQQVGIGIIQIDEPALREGLPLKRAQWDEYLNWATEAFRLNASGVQDETQIHTHMCYCEFNDIMDAITALDADVITIETSRSDMELLETFESFEYPNEIGPGVYDIHSPNVPTVEWIEALLRKASQRIPAERLWVNPDCGLKTRAWPETRQALTNMVLAARRLRAEA</sequence>
<dbReference type="NCBIfam" id="NF003556">
    <property type="entry name" value="PRK05222.1"/>
    <property type="match status" value="1"/>
</dbReference>
<keyword evidence="18" id="KW-1185">Reference proteome</keyword>
<evidence type="ECO:0000256" key="4">
    <source>
        <dbReference type="ARBA" id="ARBA00022603"/>
    </source>
</evidence>
<keyword evidence="10 11" id="KW-0486">Methionine biosynthesis</keyword>
<comment type="function">
    <text evidence="1 11">Catalyzes the transfer of a methyl group from 5-methyltetrahydrofolate to homocysteine resulting in methionine formation.</text>
</comment>
<dbReference type="NCBIfam" id="TIGR01371">
    <property type="entry name" value="met_syn_B12ind"/>
    <property type="match status" value="1"/>
</dbReference>
<keyword evidence="8 11" id="KW-0677">Repeat</keyword>
<keyword evidence="4 11" id="KW-0489">Methyltransferase</keyword>
<reference evidence="17 18" key="1">
    <citation type="submission" date="2018-06" db="EMBL/GenBank/DDBJ databases">
        <authorList>
            <consortium name="Pathogen Informatics"/>
            <person name="Doyle S."/>
        </authorList>
    </citation>
    <scope>NUCLEOTIDE SEQUENCE [LARGE SCALE GENOMIC DNA]</scope>
    <source>
        <strain evidence="17 18">NCTC12151</strain>
    </source>
</reference>
<dbReference type="Pfam" id="PF01717">
    <property type="entry name" value="Meth_synt_2"/>
    <property type="match status" value="1"/>
</dbReference>
<evidence type="ECO:0000256" key="8">
    <source>
        <dbReference type="ARBA" id="ARBA00022737"/>
    </source>
</evidence>
<proteinExistence type="inferred from homology"/>
<feature type="binding site" evidence="11">
    <location>
        <position position="667"/>
    </location>
    <ligand>
        <name>Zn(2+)</name>
        <dbReference type="ChEBI" id="CHEBI:29105"/>
        <note>catalytic</note>
    </ligand>
</feature>
<dbReference type="PIRSF" id="PIRSF000382">
    <property type="entry name" value="MeTrfase_B12_ind"/>
    <property type="match status" value="1"/>
</dbReference>
<dbReference type="GO" id="GO:0071265">
    <property type="term" value="P:L-methionine biosynthetic process"/>
    <property type="evidence" value="ECO:0007669"/>
    <property type="project" value="UniProtKB-ARBA"/>
</dbReference>
<name>A0A2X4Y6T7_9GAMM</name>
<evidence type="ECO:0000256" key="2">
    <source>
        <dbReference type="ARBA" id="ARBA00004681"/>
    </source>
</evidence>
<evidence type="ECO:0000256" key="10">
    <source>
        <dbReference type="ARBA" id="ARBA00023167"/>
    </source>
</evidence>
<evidence type="ECO:0000313" key="17">
    <source>
        <dbReference type="EMBL" id="SQI44204.1"/>
    </source>
</evidence>
<feature type="binding site" evidence="11">
    <location>
        <position position="728"/>
    </location>
    <ligand>
        <name>Zn(2+)</name>
        <dbReference type="ChEBI" id="CHEBI:29105"/>
        <note>catalytic</note>
    </ligand>
</feature>
<evidence type="ECO:0000256" key="12">
    <source>
        <dbReference type="PIRSR" id="PIRSR000382-1"/>
    </source>
</evidence>
<comment type="cofactor">
    <cofactor evidence="13">
        <name>Zn(2+)</name>
        <dbReference type="ChEBI" id="CHEBI:29105"/>
    </cofactor>
    <text evidence="13">Binds 2 Zn(2+) ions per subunit.</text>
</comment>
<feature type="binding site" evidence="11 12">
    <location>
        <begin position="433"/>
        <end position="435"/>
    </location>
    <ligand>
        <name>L-methionine</name>
        <dbReference type="ChEBI" id="CHEBI:57844"/>
    </ligand>
</feature>
<dbReference type="HAMAP" id="MF_00172">
    <property type="entry name" value="Meth_synth"/>
    <property type="match status" value="1"/>
</dbReference>
<evidence type="ECO:0000256" key="9">
    <source>
        <dbReference type="ARBA" id="ARBA00022833"/>
    </source>
</evidence>
<dbReference type="EC" id="2.1.1.14" evidence="11"/>
<feature type="binding site" evidence="13">
    <location>
        <position position="645"/>
    </location>
    <ligand>
        <name>Zn(2+)</name>
        <dbReference type="ChEBI" id="CHEBI:29105"/>
        <label>1</label>
        <note>catalytic</note>
    </ligand>
</feature>